<gene>
    <name evidence="1" type="ORF">EDC26_102268</name>
</gene>
<organism evidence="1 2">
    <name type="scientific">Paralcaligenes ureilyticus</name>
    <dbReference type="NCBI Taxonomy" id="627131"/>
    <lineage>
        <taxon>Bacteria</taxon>
        <taxon>Pseudomonadati</taxon>
        <taxon>Pseudomonadota</taxon>
        <taxon>Betaproteobacteria</taxon>
        <taxon>Burkholderiales</taxon>
        <taxon>Alcaligenaceae</taxon>
        <taxon>Paralcaligenes</taxon>
    </lineage>
</organism>
<sequence length="53" mass="5584">MKRSKLLAALIVTAAAVIGVTSPQTVLASSYPELYTVSNAVAGNTCGIWRLFE</sequence>
<accession>A0A4R3MAZ7</accession>
<dbReference type="Proteomes" id="UP000295525">
    <property type="component" value="Unassembled WGS sequence"/>
</dbReference>
<evidence type="ECO:0000313" key="2">
    <source>
        <dbReference type="Proteomes" id="UP000295525"/>
    </source>
</evidence>
<keyword evidence="2" id="KW-1185">Reference proteome</keyword>
<dbReference type="EMBL" id="SMAJ01000002">
    <property type="protein sequence ID" value="TCT10312.1"/>
    <property type="molecule type" value="Genomic_DNA"/>
</dbReference>
<evidence type="ECO:0000313" key="1">
    <source>
        <dbReference type="EMBL" id="TCT10312.1"/>
    </source>
</evidence>
<dbReference type="RefSeq" id="WP_165930901.1">
    <property type="nucleotide sequence ID" value="NZ_SMAJ01000002.1"/>
</dbReference>
<reference evidence="1 2" key="1">
    <citation type="submission" date="2019-03" db="EMBL/GenBank/DDBJ databases">
        <title>Genomic Encyclopedia of Type Strains, Phase IV (KMG-IV): sequencing the most valuable type-strain genomes for metagenomic binning, comparative biology and taxonomic classification.</title>
        <authorList>
            <person name="Goeker M."/>
        </authorList>
    </citation>
    <scope>NUCLEOTIDE SEQUENCE [LARGE SCALE GENOMIC DNA]</scope>
    <source>
        <strain evidence="1 2">DSM 24591</strain>
    </source>
</reference>
<protein>
    <submittedName>
        <fullName evidence="1">Uncharacterized protein</fullName>
    </submittedName>
</protein>
<dbReference type="AlphaFoldDB" id="A0A4R3MAZ7"/>
<name>A0A4R3MAZ7_9BURK</name>
<proteinExistence type="predicted"/>
<comment type="caution">
    <text evidence="1">The sequence shown here is derived from an EMBL/GenBank/DDBJ whole genome shotgun (WGS) entry which is preliminary data.</text>
</comment>